<evidence type="ECO:0008006" key="4">
    <source>
        <dbReference type="Google" id="ProtNLM"/>
    </source>
</evidence>
<reference evidence="3" key="1">
    <citation type="submission" date="2024-07" db="EMBL/GenBank/DDBJ databases">
        <title>Two chromosome-level genome assemblies of Korean endemic species Abeliophyllum distichum and Forsythia ovata (Oleaceae).</title>
        <authorList>
            <person name="Jang H."/>
        </authorList>
    </citation>
    <scope>NUCLEOTIDE SEQUENCE [LARGE SCALE GENOMIC DNA]</scope>
</reference>
<dbReference type="EMBL" id="JBFOLJ010000035">
    <property type="protein sequence ID" value="KAL2457814.1"/>
    <property type="molecule type" value="Genomic_DNA"/>
</dbReference>
<name>A0ABD1P2D2_9LAMI</name>
<feature type="chain" id="PRO_5044833222" description="Secreted protein" evidence="1">
    <location>
        <begin position="17"/>
        <end position="103"/>
    </location>
</feature>
<gene>
    <name evidence="2" type="ORF">Fot_56042</name>
</gene>
<keyword evidence="3" id="KW-1185">Reference proteome</keyword>
<evidence type="ECO:0000256" key="1">
    <source>
        <dbReference type="SAM" id="SignalP"/>
    </source>
</evidence>
<evidence type="ECO:0000313" key="2">
    <source>
        <dbReference type="EMBL" id="KAL2457814.1"/>
    </source>
</evidence>
<dbReference type="Proteomes" id="UP001604277">
    <property type="component" value="Unassembled WGS sequence"/>
</dbReference>
<keyword evidence="1" id="KW-0732">Signal</keyword>
<protein>
    <recommendedName>
        <fullName evidence="4">Secreted protein</fullName>
    </recommendedName>
</protein>
<feature type="signal peptide" evidence="1">
    <location>
        <begin position="1"/>
        <end position="16"/>
    </location>
</feature>
<accession>A0ABD1P2D2</accession>
<dbReference type="AlphaFoldDB" id="A0ABD1P2D2"/>
<evidence type="ECO:0000313" key="3">
    <source>
        <dbReference type="Proteomes" id="UP001604277"/>
    </source>
</evidence>
<proteinExistence type="predicted"/>
<comment type="caution">
    <text evidence="2">The sequence shown here is derived from an EMBL/GenBank/DDBJ whole genome shotgun (WGS) entry which is preliminary data.</text>
</comment>
<organism evidence="2 3">
    <name type="scientific">Forsythia ovata</name>
    <dbReference type="NCBI Taxonomy" id="205694"/>
    <lineage>
        <taxon>Eukaryota</taxon>
        <taxon>Viridiplantae</taxon>
        <taxon>Streptophyta</taxon>
        <taxon>Embryophyta</taxon>
        <taxon>Tracheophyta</taxon>
        <taxon>Spermatophyta</taxon>
        <taxon>Magnoliopsida</taxon>
        <taxon>eudicotyledons</taxon>
        <taxon>Gunneridae</taxon>
        <taxon>Pentapetalae</taxon>
        <taxon>asterids</taxon>
        <taxon>lamiids</taxon>
        <taxon>Lamiales</taxon>
        <taxon>Oleaceae</taxon>
        <taxon>Forsythieae</taxon>
        <taxon>Forsythia</taxon>
    </lineage>
</organism>
<sequence>MGYTLLMLLTMWQIEAGHKRKKQIYFLDAYSQEVKESICLSHRTLSACTYYIPLLMENVDARRLASTNWTTCHKFLLMGEVRDSNRWGCKKNTVWSQSPVDST</sequence>